<dbReference type="EMBL" id="JDSS02000032">
    <property type="protein sequence ID" value="KFB67130.1"/>
    <property type="molecule type" value="Genomic_DNA"/>
</dbReference>
<organism evidence="1 2">
    <name type="scientific">Candidatus Accumulibacter vicinus</name>
    <dbReference type="NCBI Taxonomy" id="2954382"/>
    <lineage>
        <taxon>Bacteria</taxon>
        <taxon>Pseudomonadati</taxon>
        <taxon>Pseudomonadota</taxon>
        <taxon>Betaproteobacteria</taxon>
        <taxon>Candidatus Accumulibacter</taxon>
    </lineage>
</organism>
<gene>
    <name evidence="1" type="ORF">CAPSK01_003493</name>
</gene>
<comment type="caution">
    <text evidence="1">The sequence shown here is derived from an EMBL/GenBank/DDBJ whole genome shotgun (WGS) entry which is preliminary data.</text>
</comment>
<accession>A0A084XXD6</accession>
<proteinExistence type="predicted"/>
<evidence type="ECO:0000313" key="1">
    <source>
        <dbReference type="EMBL" id="KFB67130.1"/>
    </source>
</evidence>
<name>A0A084XXD6_9PROT</name>
<protein>
    <submittedName>
        <fullName evidence="1">Uncharacterized protein</fullName>
    </submittedName>
</protein>
<evidence type="ECO:0000313" key="2">
    <source>
        <dbReference type="Proteomes" id="UP000019812"/>
    </source>
</evidence>
<reference evidence="1 2" key="1">
    <citation type="submission" date="2014-07" db="EMBL/GenBank/DDBJ databases">
        <title>Expanding our view of genomic diversity in Candidatus Accumulibacter clades.</title>
        <authorList>
            <person name="Skennerton C.T."/>
            <person name="Barr J.J."/>
            <person name="Slater F.R."/>
            <person name="Bond P.L."/>
            <person name="Tyson G.W."/>
        </authorList>
    </citation>
    <scope>NUCLEOTIDE SEQUENCE [LARGE SCALE GENOMIC DNA]</scope>
    <source>
        <strain evidence="2">SK-01</strain>
    </source>
</reference>
<sequence>MAEQRQISAAREDELAECRCAVEKLRADLHDRDVQIAEMRLQLQDHQRQRAEMLASHSWRMTRLLRCLSAGWQEWRRK</sequence>
<dbReference type="Proteomes" id="UP000019812">
    <property type="component" value="Unassembled WGS sequence"/>
</dbReference>
<dbReference type="AlphaFoldDB" id="A0A084XXD6"/>